<dbReference type="InterPro" id="IPR035490">
    <property type="entry name" value="GlmS/FrlB_SIS"/>
</dbReference>
<feature type="initiator methionine" description="Removed" evidence="10">
    <location>
        <position position="1"/>
    </location>
</feature>
<comment type="catalytic activity">
    <reaction evidence="1 10">
        <text>D-fructose 6-phosphate + L-glutamine = D-glucosamine 6-phosphate + L-glutamate</text>
        <dbReference type="Rhea" id="RHEA:13237"/>
        <dbReference type="ChEBI" id="CHEBI:29985"/>
        <dbReference type="ChEBI" id="CHEBI:58359"/>
        <dbReference type="ChEBI" id="CHEBI:58725"/>
        <dbReference type="ChEBI" id="CHEBI:61527"/>
        <dbReference type="EC" id="2.6.1.16"/>
    </reaction>
</comment>
<dbReference type="Gene3D" id="3.40.50.10490">
    <property type="entry name" value="Glucose-6-phosphate isomerase like protein, domain 1"/>
    <property type="match status" value="2"/>
</dbReference>
<evidence type="ECO:0000256" key="6">
    <source>
        <dbReference type="ARBA" id="ARBA00022576"/>
    </source>
</evidence>
<dbReference type="EC" id="2.6.1.16" evidence="3 10"/>
<dbReference type="GO" id="GO:0005829">
    <property type="term" value="C:cytosol"/>
    <property type="evidence" value="ECO:0007669"/>
    <property type="project" value="TreeGrafter"/>
</dbReference>
<dbReference type="CDD" id="cd05008">
    <property type="entry name" value="SIS_GlmS_GlmD_1"/>
    <property type="match status" value="1"/>
</dbReference>
<evidence type="ECO:0000256" key="7">
    <source>
        <dbReference type="ARBA" id="ARBA00022679"/>
    </source>
</evidence>
<feature type="active site" description="For Fru-6P isomerization activity" evidence="10">
    <location>
        <position position="604"/>
    </location>
</feature>
<name>A0A3E2BJ74_9BACT</name>
<evidence type="ECO:0000256" key="3">
    <source>
        <dbReference type="ARBA" id="ARBA00012916"/>
    </source>
</evidence>
<dbReference type="AlphaFoldDB" id="A0A3E2BJ74"/>
<dbReference type="PROSITE" id="PS51278">
    <property type="entry name" value="GATASE_TYPE_2"/>
    <property type="match status" value="1"/>
</dbReference>
<dbReference type="Pfam" id="PF13522">
    <property type="entry name" value="GATase_6"/>
    <property type="match status" value="1"/>
</dbReference>
<dbReference type="GO" id="GO:0004360">
    <property type="term" value="F:glutamine-fructose-6-phosphate transaminase (isomerizing) activity"/>
    <property type="evidence" value="ECO:0007669"/>
    <property type="project" value="UniProtKB-UniRule"/>
</dbReference>
<dbReference type="SUPFAM" id="SSF53697">
    <property type="entry name" value="SIS domain"/>
    <property type="match status" value="1"/>
</dbReference>
<dbReference type="PANTHER" id="PTHR10937">
    <property type="entry name" value="GLUCOSAMINE--FRUCTOSE-6-PHOSPHATE AMINOTRANSFERASE, ISOMERIZING"/>
    <property type="match status" value="1"/>
</dbReference>
<dbReference type="GO" id="GO:0097367">
    <property type="term" value="F:carbohydrate derivative binding"/>
    <property type="evidence" value="ECO:0007669"/>
    <property type="project" value="InterPro"/>
</dbReference>
<gene>
    <name evidence="10" type="primary">glmS</name>
    <name evidence="13" type="ORF">OP8BY_2376</name>
</gene>
<comment type="function">
    <text evidence="10">Catalyzes the first step in hexosamine metabolism, converting fructose-6P into glucosamine-6P using glutamine as a nitrogen source.</text>
</comment>
<dbReference type="PANTHER" id="PTHR10937:SF0">
    <property type="entry name" value="GLUTAMINE--FRUCTOSE-6-PHOSPHATE TRANSAMINASE (ISOMERIZING)"/>
    <property type="match status" value="1"/>
</dbReference>
<keyword evidence="5 10" id="KW-0963">Cytoplasm</keyword>
<evidence type="ECO:0000259" key="12">
    <source>
        <dbReference type="PROSITE" id="PS51464"/>
    </source>
</evidence>
<dbReference type="InterPro" id="IPR029055">
    <property type="entry name" value="Ntn_hydrolases_N"/>
</dbReference>
<evidence type="ECO:0000256" key="4">
    <source>
        <dbReference type="ARBA" id="ARBA00016090"/>
    </source>
</evidence>
<dbReference type="PROSITE" id="PS51464">
    <property type="entry name" value="SIS"/>
    <property type="match status" value="2"/>
</dbReference>
<evidence type="ECO:0000256" key="1">
    <source>
        <dbReference type="ARBA" id="ARBA00001031"/>
    </source>
</evidence>
<dbReference type="FunFam" id="3.40.50.10490:FF:000001">
    <property type="entry name" value="Glutamine--fructose-6-phosphate aminotransferase [isomerizing]"/>
    <property type="match status" value="1"/>
</dbReference>
<keyword evidence="6 10" id="KW-0032">Aminotransferase</keyword>
<reference evidence="13 14" key="1">
    <citation type="submission" date="2018-08" db="EMBL/GenBank/DDBJ databases">
        <title>Genome analysis of the thermophilic bacterium of the candidate phylum Aminicenantes from deep subsurface aquifer revealed its physiology and ecological role.</title>
        <authorList>
            <person name="Kadnikov V.V."/>
            <person name="Mardanov A.V."/>
            <person name="Beletsky A.V."/>
            <person name="Karnachuk O.V."/>
            <person name="Ravin N.V."/>
        </authorList>
    </citation>
    <scope>NUCLEOTIDE SEQUENCE [LARGE SCALE GENOMIC DNA]</scope>
    <source>
        <strain evidence="13">BY38</strain>
    </source>
</reference>
<accession>A0A3E2BJ74</accession>
<dbReference type="NCBIfam" id="NF001484">
    <property type="entry name" value="PRK00331.1"/>
    <property type="match status" value="1"/>
</dbReference>
<evidence type="ECO:0000259" key="11">
    <source>
        <dbReference type="PROSITE" id="PS51278"/>
    </source>
</evidence>
<dbReference type="Pfam" id="PF01380">
    <property type="entry name" value="SIS"/>
    <property type="match status" value="2"/>
</dbReference>
<dbReference type="HAMAP" id="MF_00164">
    <property type="entry name" value="GlmS"/>
    <property type="match status" value="1"/>
</dbReference>
<dbReference type="GO" id="GO:0006487">
    <property type="term" value="P:protein N-linked glycosylation"/>
    <property type="evidence" value="ECO:0007669"/>
    <property type="project" value="TreeGrafter"/>
</dbReference>
<dbReference type="FunFam" id="3.60.20.10:FF:000006">
    <property type="entry name" value="Glutamine--fructose-6-phosphate aminotransferase [isomerizing]"/>
    <property type="match status" value="1"/>
</dbReference>
<dbReference type="InterPro" id="IPR005855">
    <property type="entry name" value="GFAT"/>
</dbReference>
<keyword evidence="7 10" id="KW-0808">Transferase</keyword>
<dbReference type="Gene3D" id="3.60.20.10">
    <property type="entry name" value="Glutamine Phosphoribosylpyrophosphate, subunit 1, domain 1"/>
    <property type="match status" value="1"/>
</dbReference>
<dbReference type="GO" id="GO:0046349">
    <property type="term" value="P:amino sugar biosynthetic process"/>
    <property type="evidence" value="ECO:0007669"/>
    <property type="project" value="UniProtKB-ARBA"/>
</dbReference>
<dbReference type="SUPFAM" id="SSF56235">
    <property type="entry name" value="N-terminal nucleophile aminohydrolases (Ntn hydrolases)"/>
    <property type="match status" value="1"/>
</dbReference>
<dbReference type="InterPro" id="IPR017932">
    <property type="entry name" value="GATase_2_dom"/>
</dbReference>
<feature type="domain" description="SIS" evidence="12">
    <location>
        <begin position="282"/>
        <end position="425"/>
    </location>
</feature>
<organism evidence="13 14">
    <name type="scientific">Candidatus Saccharicenans subterraneus</name>
    <dbReference type="NCBI Taxonomy" id="2508984"/>
    <lineage>
        <taxon>Bacteria</taxon>
        <taxon>Candidatus Aminicenantota</taxon>
        <taxon>Candidatus Aminicenantia</taxon>
        <taxon>Candidatus Aminicenantales</taxon>
        <taxon>Candidatus Saccharicenantaceae</taxon>
        <taxon>Candidatus Saccharicenans</taxon>
    </lineage>
</organism>
<feature type="domain" description="SIS" evidence="12">
    <location>
        <begin position="458"/>
        <end position="599"/>
    </location>
</feature>
<comment type="caution">
    <text evidence="13">The sequence shown here is derived from an EMBL/GenBank/DDBJ whole genome shotgun (WGS) entry which is preliminary data.</text>
</comment>
<keyword evidence="9" id="KW-0315">Glutamine amidotransferase</keyword>
<evidence type="ECO:0000313" key="14">
    <source>
        <dbReference type="Proteomes" id="UP000257323"/>
    </source>
</evidence>
<dbReference type="Proteomes" id="UP000257323">
    <property type="component" value="Unassembled WGS sequence"/>
</dbReference>
<comment type="subcellular location">
    <subcellularLocation>
        <location evidence="2 10">Cytoplasm</location>
    </subcellularLocation>
</comment>
<dbReference type="InterPro" id="IPR047084">
    <property type="entry name" value="GFAT_N"/>
</dbReference>
<keyword evidence="8" id="KW-0677">Repeat</keyword>
<sequence length="609" mass="67067">MCGIVGYIGHQQAAPILLEGLRRLEYRGYDSAGLAIYNTEGLKILRSVGKISALASLVNTSCPRGTFGLGHTRWATHGRPSENNAHPHKVNGLAVVHNGIIENYAELKSSLIQQGRVFASETDTEVIAHLVDLELRASPTPDLYQAVRRALARVEGTYAIAVISHANPDYFVVAKNFSPLIIGLGDGENFVASDIPALLPFTRRVITLKEFEIARIYRDRVELFDLRTGEPISSPPQTVTLSLQSAEKAGHKHFMHKEIFETPRIFTDTFLGRIKRDPPRVVFDELSLDPDSINRILIIACGTSYHAGLIGRYYFEEIAGLPTEVEYASEFRYRRSVLLPGDLAIFISQSGETADTLAALKEVRARGLKTLAVCNVMDSSIARAAEQVVYTRAGIEIGVASTKAFIAQVEVLLLLALYLAQERGRLAQSDLAAFIDQISRLPALLERQLAAEEAVKELAARFVRAHDFIYMGRGLNYPIALEGALKLKEISYIHAEGYPAGEMKHGPIALIDEQVPVMALATRGSQLKKIISNLLEAKSRGGIIVGLISRGDTETRALLDYALEVEDVDEYFQPFINTVPLQLFAYFVADLKGTDVDQPRNLAKSVTVE</sequence>
<dbReference type="CDD" id="cd05009">
    <property type="entry name" value="SIS_GlmS_GlmD_2"/>
    <property type="match status" value="1"/>
</dbReference>
<dbReference type="CDD" id="cd00714">
    <property type="entry name" value="GFAT"/>
    <property type="match status" value="1"/>
</dbReference>
<feature type="domain" description="Glutamine amidotransferase type-2" evidence="11">
    <location>
        <begin position="2"/>
        <end position="219"/>
    </location>
</feature>
<evidence type="ECO:0000256" key="8">
    <source>
        <dbReference type="ARBA" id="ARBA00022737"/>
    </source>
</evidence>
<evidence type="ECO:0000256" key="9">
    <source>
        <dbReference type="ARBA" id="ARBA00022962"/>
    </source>
</evidence>
<dbReference type="FunFam" id="3.40.50.10490:FF:000002">
    <property type="entry name" value="Glutamine--fructose-6-phosphate aminotransferase [isomerizing]"/>
    <property type="match status" value="1"/>
</dbReference>
<protein>
    <recommendedName>
        <fullName evidence="4 10">Glutamine--fructose-6-phosphate aminotransferase [isomerizing]</fullName>
        <ecNumber evidence="3 10">2.6.1.16</ecNumber>
    </recommendedName>
    <alternativeName>
        <fullName evidence="10">D-fructose-6-phosphate amidotransferase</fullName>
    </alternativeName>
    <alternativeName>
        <fullName evidence="10">GFAT</fullName>
    </alternativeName>
    <alternativeName>
        <fullName evidence="10">Glucosamine-6-phosphate synthase</fullName>
    </alternativeName>
    <alternativeName>
        <fullName evidence="10">Hexosephosphate aminotransferase</fullName>
    </alternativeName>
    <alternativeName>
        <fullName evidence="10">L-glutamine--D-fructose-6-phosphate amidotransferase</fullName>
    </alternativeName>
</protein>
<proteinExistence type="inferred from homology"/>
<dbReference type="InterPro" id="IPR035466">
    <property type="entry name" value="GlmS/AgaS_SIS"/>
</dbReference>
<evidence type="ECO:0000313" key="13">
    <source>
        <dbReference type="EMBL" id="RFT14799.1"/>
    </source>
</evidence>
<dbReference type="GO" id="GO:0005975">
    <property type="term" value="P:carbohydrate metabolic process"/>
    <property type="evidence" value="ECO:0007669"/>
    <property type="project" value="UniProtKB-UniRule"/>
</dbReference>
<comment type="subunit">
    <text evidence="10">Homodimer.</text>
</comment>
<evidence type="ECO:0000256" key="10">
    <source>
        <dbReference type="HAMAP-Rule" id="MF_00164"/>
    </source>
</evidence>
<dbReference type="GO" id="GO:0006047">
    <property type="term" value="P:UDP-N-acetylglucosamine metabolic process"/>
    <property type="evidence" value="ECO:0007669"/>
    <property type="project" value="TreeGrafter"/>
</dbReference>
<evidence type="ECO:0000256" key="5">
    <source>
        <dbReference type="ARBA" id="ARBA00022490"/>
    </source>
</evidence>
<dbReference type="InterPro" id="IPR001347">
    <property type="entry name" value="SIS_dom"/>
</dbReference>
<feature type="active site" description="Nucleophile; for GATase activity" evidence="10">
    <location>
        <position position="2"/>
    </location>
</feature>
<dbReference type="NCBIfam" id="TIGR01135">
    <property type="entry name" value="glmS"/>
    <property type="match status" value="1"/>
</dbReference>
<dbReference type="EMBL" id="QUAH01000019">
    <property type="protein sequence ID" value="RFT14799.1"/>
    <property type="molecule type" value="Genomic_DNA"/>
</dbReference>
<dbReference type="InterPro" id="IPR046348">
    <property type="entry name" value="SIS_dom_sf"/>
</dbReference>
<dbReference type="GO" id="GO:0006002">
    <property type="term" value="P:fructose 6-phosphate metabolic process"/>
    <property type="evidence" value="ECO:0007669"/>
    <property type="project" value="TreeGrafter"/>
</dbReference>
<evidence type="ECO:0000256" key="2">
    <source>
        <dbReference type="ARBA" id="ARBA00004496"/>
    </source>
</evidence>